<feature type="compositionally biased region" description="Polar residues" evidence="1">
    <location>
        <begin position="128"/>
        <end position="138"/>
    </location>
</feature>
<evidence type="ECO:0000313" key="2">
    <source>
        <dbReference type="EMBL" id="KAK7269925.1"/>
    </source>
</evidence>
<name>A0AAN9F9N3_CROPI</name>
<dbReference type="PANTHER" id="PTHR47071:SF2">
    <property type="entry name" value="PROTEIN TRM32"/>
    <property type="match status" value="1"/>
</dbReference>
<dbReference type="Proteomes" id="UP001372338">
    <property type="component" value="Unassembled WGS sequence"/>
</dbReference>
<feature type="region of interest" description="Disordered" evidence="1">
    <location>
        <begin position="113"/>
        <end position="138"/>
    </location>
</feature>
<keyword evidence="3" id="KW-1185">Reference proteome</keyword>
<accession>A0AAN9F9N3</accession>
<gene>
    <name evidence="2" type="ORF">RIF29_22734</name>
</gene>
<comment type="caution">
    <text evidence="2">The sequence shown here is derived from an EMBL/GenBank/DDBJ whole genome shotgun (WGS) entry which is preliminary data.</text>
</comment>
<dbReference type="AlphaFoldDB" id="A0AAN9F9N3"/>
<evidence type="ECO:0000313" key="3">
    <source>
        <dbReference type="Proteomes" id="UP001372338"/>
    </source>
</evidence>
<reference evidence="2 3" key="1">
    <citation type="submission" date="2024-01" db="EMBL/GenBank/DDBJ databases">
        <title>The genomes of 5 underutilized Papilionoideae crops provide insights into root nodulation and disease resistanc.</title>
        <authorList>
            <person name="Yuan L."/>
        </authorList>
    </citation>
    <scope>NUCLEOTIDE SEQUENCE [LARGE SCALE GENOMIC DNA]</scope>
    <source>
        <strain evidence="2">ZHUSHIDOU_FW_LH</strain>
        <tissue evidence="2">Leaf</tissue>
    </source>
</reference>
<dbReference type="PANTHER" id="PTHR47071">
    <property type="entry name" value="PROTEIN TRM32"/>
    <property type="match status" value="1"/>
</dbReference>
<evidence type="ECO:0000256" key="1">
    <source>
        <dbReference type="SAM" id="MobiDB-lite"/>
    </source>
</evidence>
<dbReference type="InterPro" id="IPR044257">
    <property type="entry name" value="TRM32-like"/>
</dbReference>
<sequence>MRKKTCNEVFAILEIFQRSGQCWRILWQHPNNSFAHKIGHDRNNILTSPRVKSRHLGIEHEKNKHSNKIKASNYGANKAEVCLMRRTSSLNESLDRYTQLFEKSFSKDAKWLTNEDKSHKSGTAPEFSRSNFSLPSHN</sequence>
<dbReference type="EMBL" id="JAYWIO010000004">
    <property type="protein sequence ID" value="KAK7269925.1"/>
    <property type="molecule type" value="Genomic_DNA"/>
</dbReference>
<protein>
    <submittedName>
        <fullName evidence="2">Uncharacterized protein</fullName>
    </submittedName>
</protein>
<proteinExistence type="predicted"/>
<organism evidence="2 3">
    <name type="scientific">Crotalaria pallida</name>
    <name type="common">Smooth rattlebox</name>
    <name type="synonym">Crotalaria striata</name>
    <dbReference type="NCBI Taxonomy" id="3830"/>
    <lineage>
        <taxon>Eukaryota</taxon>
        <taxon>Viridiplantae</taxon>
        <taxon>Streptophyta</taxon>
        <taxon>Embryophyta</taxon>
        <taxon>Tracheophyta</taxon>
        <taxon>Spermatophyta</taxon>
        <taxon>Magnoliopsida</taxon>
        <taxon>eudicotyledons</taxon>
        <taxon>Gunneridae</taxon>
        <taxon>Pentapetalae</taxon>
        <taxon>rosids</taxon>
        <taxon>fabids</taxon>
        <taxon>Fabales</taxon>
        <taxon>Fabaceae</taxon>
        <taxon>Papilionoideae</taxon>
        <taxon>50 kb inversion clade</taxon>
        <taxon>genistoids sensu lato</taxon>
        <taxon>core genistoids</taxon>
        <taxon>Crotalarieae</taxon>
        <taxon>Crotalaria</taxon>
    </lineage>
</organism>